<evidence type="ECO:0000313" key="2">
    <source>
        <dbReference type="EMBL" id="CAK8686178.1"/>
    </source>
</evidence>
<dbReference type="Pfam" id="PF15299">
    <property type="entry name" value="ALS2CR8"/>
    <property type="match status" value="1"/>
</dbReference>
<organism evidence="2 3">
    <name type="scientific">Clavelina lepadiformis</name>
    <name type="common">Light-bulb sea squirt</name>
    <name type="synonym">Ascidia lepadiformis</name>
    <dbReference type="NCBI Taxonomy" id="159417"/>
    <lineage>
        <taxon>Eukaryota</taxon>
        <taxon>Metazoa</taxon>
        <taxon>Chordata</taxon>
        <taxon>Tunicata</taxon>
        <taxon>Ascidiacea</taxon>
        <taxon>Aplousobranchia</taxon>
        <taxon>Clavelinidae</taxon>
        <taxon>Clavelina</taxon>
    </lineage>
</organism>
<comment type="caution">
    <text evidence="2">The sequence shown here is derived from an EMBL/GenBank/DDBJ whole genome shotgun (WGS) entry which is preliminary data.</text>
</comment>
<dbReference type="InterPro" id="IPR029309">
    <property type="entry name" value="CaRF"/>
</dbReference>
<feature type="region of interest" description="Disordered" evidence="1">
    <location>
        <begin position="412"/>
        <end position="436"/>
    </location>
</feature>
<dbReference type="PANTHER" id="PTHR47456:SF1">
    <property type="entry name" value="PHD-TYPE DOMAIN-CONTAINING PROTEIN"/>
    <property type="match status" value="1"/>
</dbReference>
<reference evidence="2 3" key="1">
    <citation type="submission" date="2024-02" db="EMBL/GenBank/DDBJ databases">
        <authorList>
            <person name="Daric V."/>
            <person name="Darras S."/>
        </authorList>
    </citation>
    <scope>NUCLEOTIDE SEQUENCE [LARGE SCALE GENOMIC DNA]</scope>
</reference>
<accession>A0ABP0G5L8</accession>
<proteinExistence type="predicted"/>
<gene>
    <name evidence="2" type="ORF">CVLEPA_LOCUS18137</name>
</gene>
<sequence length="548" mass="62468">MVLANLLTKSVCDALNFIFDRQCKGWVDMNEGNSKSVYRVLSVYLDHAKKFGNYIKGYIDEKDKLEMFLKEYTISSQTKFIIRSSCKKAKDFSSNETGNATNCTRYGRADRIYWEFNNRNLVVPFTGTPFITKSSQIKHCEHGAQYYKLKADKLNSQDCTQKGVDTDDAFSNILQQTSYDQSTPQPHHMQNPAVLKRRRMKPSKKRNCPAYMYIREVVLFPEYALSPEFYNASKHILRKEKSSIIVRLKEAMIVGSLKTIHRFFVNIPLPEAHADHPLDASVCSIRSMDPFVRSKIDELLLMGVYEVRHIQLIINDHVHETLMKNGLINYPEHVLYPSEQEINDYVYLSSISEPTVVELLANDQSNMEGRSQVPDGVEESINELTSLLESCKDEETLQKVKKQMNRIIQRVKQASNQQKHRKRTMPQYDHSSKKAKTVDNFTQNASSGSMSTTPQQPLVVSASIPDEITLTPVATEDLSNVNILQPSLPHVPDVHITTFSRLMESDQAVLPSLVERVIGGEAHFHGNGITIQQDLSNLNHLQHDGTLR</sequence>
<protein>
    <submittedName>
        <fullName evidence="2">Uncharacterized protein</fullName>
    </submittedName>
</protein>
<evidence type="ECO:0000256" key="1">
    <source>
        <dbReference type="SAM" id="MobiDB-lite"/>
    </source>
</evidence>
<keyword evidence="3" id="KW-1185">Reference proteome</keyword>
<dbReference type="PANTHER" id="PTHR47456">
    <property type="entry name" value="PHD-TYPE DOMAIN-CONTAINING PROTEIN"/>
    <property type="match status" value="1"/>
</dbReference>
<dbReference type="EMBL" id="CAWYQH010000102">
    <property type="protein sequence ID" value="CAK8686178.1"/>
    <property type="molecule type" value="Genomic_DNA"/>
</dbReference>
<evidence type="ECO:0000313" key="3">
    <source>
        <dbReference type="Proteomes" id="UP001642483"/>
    </source>
</evidence>
<dbReference type="Proteomes" id="UP001642483">
    <property type="component" value="Unassembled WGS sequence"/>
</dbReference>
<name>A0ABP0G5L8_CLALP</name>